<dbReference type="AlphaFoldDB" id="A0A4Y8M8C5"/>
<dbReference type="SUPFAM" id="SSF53474">
    <property type="entry name" value="alpha/beta-Hydrolases"/>
    <property type="match status" value="1"/>
</dbReference>
<evidence type="ECO:0000259" key="1">
    <source>
        <dbReference type="Pfam" id="PF01764"/>
    </source>
</evidence>
<protein>
    <recommendedName>
        <fullName evidence="1">Fungal lipase-type domain-containing protein</fullName>
    </recommendedName>
</protein>
<feature type="domain" description="Fungal lipase-type" evidence="1">
    <location>
        <begin position="74"/>
        <end position="131"/>
    </location>
</feature>
<dbReference type="Gene3D" id="3.40.50.1820">
    <property type="entry name" value="alpha/beta hydrolase"/>
    <property type="match status" value="1"/>
</dbReference>
<dbReference type="EMBL" id="SOMN01000001">
    <property type="protein sequence ID" value="TFE31541.1"/>
    <property type="molecule type" value="Genomic_DNA"/>
</dbReference>
<dbReference type="InterPro" id="IPR029058">
    <property type="entry name" value="AB_hydrolase_fold"/>
</dbReference>
<proteinExistence type="predicted"/>
<comment type="caution">
    <text evidence="2">The sequence shown here is derived from an EMBL/GenBank/DDBJ whole genome shotgun (WGS) entry which is preliminary data.</text>
</comment>
<keyword evidence="3" id="KW-1185">Reference proteome</keyword>
<evidence type="ECO:0000313" key="2">
    <source>
        <dbReference type="EMBL" id="TFE31541.1"/>
    </source>
</evidence>
<dbReference type="GO" id="GO:0006629">
    <property type="term" value="P:lipid metabolic process"/>
    <property type="evidence" value="ECO:0007669"/>
    <property type="project" value="InterPro"/>
</dbReference>
<reference evidence="2 3" key="1">
    <citation type="submission" date="2019-03" db="EMBL/GenBank/DDBJ databases">
        <title>Cohnella endophytica sp. nov., a novel endophytic bacterium isolated from bark of Sonneratia apetala.</title>
        <authorList>
            <person name="Tuo L."/>
        </authorList>
    </citation>
    <scope>NUCLEOTIDE SEQUENCE [LARGE SCALE GENOMIC DNA]</scope>
    <source>
        <strain evidence="2 3">CCTCC AB 208254</strain>
    </source>
</reference>
<accession>A0A4Y8M8C5</accession>
<dbReference type="OrthoDB" id="2558990at2"/>
<dbReference type="InterPro" id="IPR002921">
    <property type="entry name" value="Fungal_lipase-type"/>
</dbReference>
<sequence length="234" mass="26179">MHIYFMAGVSTSPMFMEKFRNAMHQHFENSGKTVYSELLFPYGDMSRRLIRQLWEVRHDMRLGYRKLNKALGCNRVLAAIERNLNDGKDDRVLLIGHSGGGVAAVHAAALLLARRPGMKSSAVVMIGSPRCRIPAELRPSVLSLHAEGRRRKGISEEISTDFVTLLGSFGGWNLGLRKLPSWQVDKHAPAHIRTVPIIGGHADYFRDSTPYLNPTGKSNLEHTIEAILSWHSIS</sequence>
<dbReference type="RefSeq" id="WP_135150113.1">
    <property type="nucleotide sequence ID" value="NZ_SOMN01000001.1"/>
</dbReference>
<name>A0A4Y8M8C5_9BACL</name>
<organism evidence="2 3">
    <name type="scientific">Cohnella luojiensis</name>
    <dbReference type="NCBI Taxonomy" id="652876"/>
    <lineage>
        <taxon>Bacteria</taxon>
        <taxon>Bacillati</taxon>
        <taxon>Bacillota</taxon>
        <taxon>Bacilli</taxon>
        <taxon>Bacillales</taxon>
        <taxon>Paenibacillaceae</taxon>
        <taxon>Cohnella</taxon>
    </lineage>
</organism>
<evidence type="ECO:0000313" key="3">
    <source>
        <dbReference type="Proteomes" id="UP000297900"/>
    </source>
</evidence>
<gene>
    <name evidence="2" type="ORF">E2980_00185</name>
</gene>
<dbReference type="Pfam" id="PF01764">
    <property type="entry name" value="Lipase_3"/>
    <property type="match status" value="1"/>
</dbReference>
<dbReference type="Proteomes" id="UP000297900">
    <property type="component" value="Unassembled WGS sequence"/>
</dbReference>